<dbReference type="InterPro" id="IPR050766">
    <property type="entry name" value="Bact_Lucif_Oxidored"/>
</dbReference>
<keyword evidence="2" id="KW-0560">Oxidoreductase</keyword>
<dbReference type="OrthoDB" id="7903015at2"/>
<feature type="domain" description="Luciferase-like" evidence="1">
    <location>
        <begin position="23"/>
        <end position="255"/>
    </location>
</feature>
<proteinExistence type="predicted"/>
<protein>
    <submittedName>
        <fullName evidence="2">Alkanesulfonate monooxygenase SsuD/methylene tetrahydromethanopterin reductase-like flavin-dependent oxidoreductase (Luciferase family)</fullName>
    </submittedName>
</protein>
<evidence type="ECO:0000313" key="3">
    <source>
        <dbReference type="Proteomes" id="UP000295560"/>
    </source>
</evidence>
<dbReference type="SUPFAM" id="SSF51679">
    <property type="entry name" value="Bacterial luciferase-like"/>
    <property type="match status" value="1"/>
</dbReference>
<gene>
    <name evidence="2" type="ORF">EV378_5435</name>
</gene>
<evidence type="ECO:0000313" key="2">
    <source>
        <dbReference type="EMBL" id="TCK21449.1"/>
    </source>
</evidence>
<keyword evidence="3" id="KW-1185">Reference proteome</keyword>
<accession>A0A4R1HP09</accession>
<dbReference type="AlphaFoldDB" id="A0A4R1HP09"/>
<evidence type="ECO:0000259" key="1">
    <source>
        <dbReference type="Pfam" id="PF00296"/>
    </source>
</evidence>
<dbReference type="GO" id="GO:0016705">
    <property type="term" value="F:oxidoreductase activity, acting on paired donors, with incorporation or reduction of molecular oxygen"/>
    <property type="evidence" value="ECO:0007669"/>
    <property type="project" value="InterPro"/>
</dbReference>
<dbReference type="EMBL" id="SMFZ01000002">
    <property type="protein sequence ID" value="TCK21449.1"/>
    <property type="molecule type" value="Genomic_DNA"/>
</dbReference>
<sequence length="348" mass="37776">MPTPDVPLEKLGFLTIGLFDGDDPAPGHENVLQVIELGEQLGFDSAYLRHRHFQTGISSPIAIMAAASQRTHRIAMGTAVTPLGWENPLRMAEDLATVDILSGGRLEPGFSVGPPIHWDDVKAALYPDTADAEDLSSERVARLLRMIRGDAVSTFSGTSGFEEFSARVEPHSPGLAARVWYGSGSARSTRWAAEQGLNLLTSNILKPEQSDLETDGRWDFAAIQQRQIALFKQHHPDGDAARVSQGLVVIPTDTATREQKARYEAYVEKRTPRTVAPMGPPGPGLLAAPDVLGTSQEIAEKLYGDAAFREVREVVFALPFSFEHADYVQILTDMATSLGPALGWKPPA</sequence>
<dbReference type="Gene3D" id="3.20.20.30">
    <property type="entry name" value="Luciferase-like domain"/>
    <property type="match status" value="1"/>
</dbReference>
<reference evidence="2 3" key="1">
    <citation type="submission" date="2019-03" db="EMBL/GenBank/DDBJ databases">
        <title>Sequencing the genomes of 1000 actinobacteria strains.</title>
        <authorList>
            <person name="Klenk H.-P."/>
        </authorList>
    </citation>
    <scope>NUCLEOTIDE SEQUENCE [LARGE SCALE GENOMIC DNA]</scope>
    <source>
        <strain evidence="2 3">DSM 44969</strain>
    </source>
</reference>
<dbReference type="InterPro" id="IPR036661">
    <property type="entry name" value="Luciferase-like_sf"/>
</dbReference>
<dbReference type="InterPro" id="IPR011251">
    <property type="entry name" value="Luciferase-like_dom"/>
</dbReference>
<name>A0A4R1HP09_PSEEN</name>
<dbReference type="GO" id="GO:0004497">
    <property type="term" value="F:monooxygenase activity"/>
    <property type="evidence" value="ECO:0007669"/>
    <property type="project" value="UniProtKB-KW"/>
</dbReference>
<comment type="caution">
    <text evidence="2">The sequence shown here is derived from an EMBL/GenBank/DDBJ whole genome shotgun (WGS) entry which is preliminary data.</text>
</comment>
<dbReference type="PANTHER" id="PTHR30137:SF15">
    <property type="entry name" value="BLL6902 PROTEIN"/>
    <property type="match status" value="1"/>
</dbReference>
<organism evidence="2 3">
    <name type="scientific">Pseudonocardia endophytica</name>
    <dbReference type="NCBI Taxonomy" id="401976"/>
    <lineage>
        <taxon>Bacteria</taxon>
        <taxon>Bacillati</taxon>
        <taxon>Actinomycetota</taxon>
        <taxon>Actinomycetes</taxon>
        <taxon>Pseudonocardiales</taxon>
        <taxon>Pseudonocardiaceae</taxon>
        <taxon>Pseudonocardia</taxon>
    </lineage>
</organism>
<dbReference type="Pfam" id="PF00296">
    <property type="entry name" value="Bac_luciferase"/>
    <property type="match status" value="1"/>
</dbReference>
<dbReference type="PANTHER" id="PTHR30137">
    <property type="entry name" value="LUCIFERASE-LIKE MONOOXYGENASE"/>
    <property type="match status" value="1"/>
</dbReference>
<keyword evidence="2" id="KW-0503">Monooxygenase</keyword>
<dbReference type="GO" id="GO:0005829">
    <property type="term" value="C:cytosol"/>
    <property type="evidence" value="ECO:0007669"/>
    <property type="project" value="TreeGrafter"/>
</dbReference>
<dbReference type="RefSeq" id="WP_132430198.1">
    <property type="nucleotide sequence ID" value="NZ_SMFZ01000002.1"/>
</dbReference>
<dbReference type="Proteomes" id="UP000295560">
    <property type="component" value="Unassembled WGS sequence"/>
</dbReference>